<dbReference type="EMBL" id="CP001472">
    <property type="protein sequence ID" value="ACO33969.1"/>
    <property type="molecule type" value="Genomic_DNA"/>
</dbReference>
<evidence type="ECO:0000313" key="2">
    <source>
        <dbReference type="Proteomes" id="UP000002207"/>
    </source>
</evidence>
<sequence length="167" mass="19116">MPMELRRVRPYRKFNPDRGFLWCLLIILFQTPSNFTGLHPNDGVVSGGVIRRATKDRHPDGPLLQILDSAIQFLGDDISKKLFSSGAMPELPALQNPFEFLEHKRATLLWSLFLERFDRMIQDFPISAHGHFSSGNILPSHSQKNLGSGKHFPREFPMRHWLPADDA</sequence>
<accession>C1F2X8</accession>
<name>C1F2X8_ACIC5</name>
<dbReference type="InParanoid" id="C1F2X8"/>
<dbReference type="Proteomes" id="UP000002207">
    <property type="component" value="Chromosome"/>
</dbReference>
<dbReference type="AlphaFoldDB" id="C1F2X8"/>
<organism evidence="1 2">
    <name type="scientific">Acidobacterium capsulatum (strain ATCC 51196 / DSM 11244 / BCRC 80197 / JCM 7670 / NBRC 15755 / NCIMB 13165 / 161)</name>
    <dbReference type="NCBI Taxonomy" id="240015"/>
    <lineage>
        <taxon>Bacteria</taxon>
        <taxon>Pseudomonadati</taxon>
        <taxon>Acidobacteriota</taxon>
        <taxon>Terriglobia</taxon>
        <taxon>Terriglobales</taxon>
        <taxon>Acidobacteriaceae</taxon>
        <taxon>Acidobacterium</taxon>
    </lineage>
</organism>
<proteinExistence type="predicted"/>
<protein>
    <submittedName>
        <fullName evidence="1">Uncharacterized protein</fullName>
    </submittedName>
</protein>
<keyword evidence="2" id="KW-1185">Reference proteome</keyword>
<dbReference type="STRING" id="240015.ACP_0879"/>
<dbReference type="HOGENOM" id="CLU_1591011_0_0_0"/>
<evidence type="ECO:0000313" key="1">
    <source>
        <dbReference type="EMBL" id="ACO33969.1"/>
    </source>
</evidence>
<reference evidence="1 2" key="1">
    <citation type="journal article" date="2009" name="Appl. Environ. Microbiol.">
        <title>Three genomes from the phylum Acidobacteria provide insight into the lifestyles of these microorganisms in soils.</title>
        <authorList>
            <person name="Ward N.L."/>
            <person name="Challacombe J.F."/>
            <person name="Janssen P.H."/>
            <person name="Henrissat B."/>
            <person name="Coutinho P.M."/>
            <person name="Wu M."/>
            <person name="Xie G."/>
            <person name="Haft D.H."/>
            <person name="Sait M."/>
            <person name="Badger J."/>
            <person name="Barabote R.D."/>
            <person name="Bradley B."/>
            <person name="Brettin T.S."/>
            <person name="Brinkac L.M."/>
            <person name="Bruce D."/>
            <person name="Creasy T."/>
            <person name="Daugherty S.C."/>
            <person name="Davidsen T.M."/>
            <person name="DeBoy R.T."/>
            <person name="Detter J.C."/>
            <person name="Dodson R.J."/>
            <person name="Durkin A.S."/>
            <person name="Ganapathy A."/>
            <person name="Gwinn-Giglio M."/>
            <person name="Han C.S."/>
            <person name="Khouri H."/>
            <person name="Kiss H."/>
            <person name="Kothari S.P."/>
            <person name="Madupu R."/>
            <person name="Nelson K.E."/>
            <person name="Nelson W.C."/>
            <person name="Paulsen I."/>
            <person name="Penn K."/>
            <person name="Ren Q."/>
            <person name="Rosovitz M.J."/>
            <person name="Selengut J.D."/>
            <person name="Shrivastava S."/>
            <person name="Sullivan S.A."/>
            <person name="Tapia R."/>
            <person name="Thompson L.S."/>
            <person name="Watkins K.L."/>
            <person name="Yang Q."/>
            <person name="Yu C."/>
            <person name="Zafar N."/>
            <person name="Zhou L."/>
            <person name="Kuske C.R."/>
        </authorList>
    </citation>
    <scope>NUCLEOTIDE SEQUENCE [LARGE SCALE GENOMIC DNA]</scope>
    <source>
        <strain evidence="2">ATCC 51196 / DSM 11244 / BCRC 80197 / JCM 7670 / NBRC 15755 / NCIMB 13165 / 161</strain>
    </source>
</reference>
<gene>
    <name evidence="1" type="ordered locus">ACP_0879</name>
</gene>
<dbReference type="KEGG" id="aca:ACP_0879"/>